<organism evidence="5 6">
    <name type="scientific">Ohessyouella blattaphilus</name>
    <dbReference type="NCBI Taxonomy" id="2949333"/>
    <lineage>
        <taxon>Bacteria</taxon>
        <taxon>Bacillati</taxon>
        <taxon>Bacillota</taxon>
        <taxon>Clostridia</taxon>
        <taxon>Lachnospirales</taxon>
        <taxon>Lachnospiraceae</taxon>
        <taxon>Ohessyouella</taxon>
    </lineage>
</organism>
<keyword evidence="2" id="KW-0547">Nucleotide-binding</keyword>
<name>A0ABT1EKZ4_9FIRM</name>
<dbReference type="InterPro" id="IPR051782">
    <property type="entry name" value="ABC_Transporter_VariousFunc"/>
</dbReference>
<evidence type="ECO:0000256" key="1">
    <source>
        <dbReference type="ARBA" id="ARBA00022448"/>
    </source>
</evidence>
<gene>
    <name evidence="5" type="ORF">NK118_14010</name>
</gene>
<dbReference type="Proteomes" id="UP001523565">
    <property type="component" value="Unassembled WGS sequence"/>
</dbReference>
<feature type="domain" description="ABC transporter" evidence="4">
    <location>
        <begin position="4"/>
        <end position="229"/>
    </location>
</feature>
<dbReference type="SMART" id="SM00382">
    <property type="entry name" value="AAA"/>
    <property type="match status" value="1"/>
</dbReference>
<dbReference type="SUPFAM" id="SSF52540">
    <property type="entry name" value="P-loop containing nucleoside triphosphate hydrolases"/>
    <property type="match status" value="1"/>
</dbReference>
<evidence type="ECO:0000259" key="4">
    <source>
        <dbReference type="PROSITE" id="PS50893"/>
    </source>
</evidence>
<keyword evidence="1" id="KW-0813">Transport</keyword>
<dbReference type="Gene3D" id="3.40.50.300">
    <property type="entry name" value="P-loop containing nucleotide triphosphate hydrolases"/>
    <property type="match status" value="1"/>
</dbReference>
<reference evidence="5 6" key="1">
    <citation type="journal article" date="2022" name="Genome Biol. Evol.">
        <title>Host diet, physiology and behaviors set the stage for Lachnospiraceae cladogenesis.</title>
        <authorList>
            <person name="Vera-Ponce De Leon A."/>
            <person name="Schneider M."/>
            <person name="Jahnes B.C."/>
            <person name="Sadowski V."/>
            <person name="Camuy-Velez L.A."/>
            <person name="Duan J."/>
            <person name="Sabree Z.L."/>
        </authorList>
    </citation>
    <scope>NUCLEOTIDE SEQUENCE [LARGE SCALE GENOMIC DNA]</scope>
    <source>
        <strain evidence="5 6">PAL227</strain>
    </source>
</reference>
<comment type="caution">
    <text evidence="5">The sequence shown here is derived from an EMBL/GenBank/DDBJ whole genome shotgun (WGS) entry which is preliminary data.</text>
</comment>
<dbReference type="RefSeq" id="WP_262070241.1">
    <property type="nucleotide sequence ID" value="NZ_JAMXOC010000030.1"/>
</dbReference>
<sequence>MNSINVQGLSKSFGTVEALKNVTLTIEENKIYGLLGRNGAGKTTLLNSINNRIFPTSGEILFGEKSVIENEDVQRNFFFVGEQLLFPENMNAKKAIRWTKEFYPHFDEDYAKELMSLFEVPIKKKVKSLSTGYKTIFKNIIALSVNVPFVFLDEPVLGLDANHRELFYKALLEKYSNSPSTYVISTHLIEEVANIVEDVIIIKKGEILRAQSRDSLLETGYSVTGMANLVDQFCQDKEVIGLDALGGIKSAYIIGEKPRETVDGLDISTMDLQKLFVKMTNA</sequence>
<dbReference type="EMBL" id="JAMZFV010000030">
    <property type="protein sequence ID" value="MCP1111365.1"/>
    <property type="molecule type" value="Genomic_DNA"/>
</dbReference>
<dbReference type="PROSITE" id="PS50893">
    <property type="entry name" value="ABC_TRANSPORTER_2"/>
    <property type="match status" value="1"/>
</dbReference>
<dbReference type="InterPro" id="IPR003593">
    <property type="entry name" value="AAA+_ATPase"/>
</dbReference>
<evidence type="ECO:0000313" key="5">
    <source>
        <dbReference type="EMBL" id="MCP1111365.1"/>
    </source>
</evidence>
<proteinExistence type="predicted"/>
<dbReference type="GO" id="GO:0005524">
    <property type="term" value="F:ATP binding"/>
    <property type="evidence" value="ECO:0007669"/>
    <property type="project" value="UniProtKB-KW"/>
</dbReference>
<dbReference type="InterPro" id="IPR003439">
    <property type="entry name" value="ABC_transporter-like_ATP-bd"/>
</dbReference>
<evidence type="ECO:0000256" key="3">
    <source>
        <dbReference type="ARBA" id="ARBA00022840"/>
    </source>
</evidence>
<keyword evidence="3 5" id="KW-0067">ATP-binding</keyword>
<dbReference type="InterPro" id="IPR027417">
    <property type="entry name" value="P-loop_NTPase"/>
</dbReference>
<dbReference type="PANTHER" id="PTHR42939:SF1">
    <property type="entry name" value="ABC TRANSPORTER ATP-BINDING PROTEIN ALBC-RELATED"/>
    <property type="match status" value="1"/>
</dbReference>
<keyword evidence="6" id="KW-1185">Reference proteome</keyword>
<protein>
    <submittedName>
        <fullName evidence="5">ABC transporter ATP-binding protein</fullName>
    </submittedName>
</protein>
<evidence type="ECO:0000256" key="2">
    <source>
        <dbReference type="ARBA" id="ARBA00022741"/>
    </source>
</evidence>
<accession>A0ABT1EKZ4</accession>
<dbReference type="Pfam" id="PF00005">
    <property type="entry name" value="ABC_tran"/>
    <property type="match status" value="1"/>
</dbReference>
<evidence type="ECO:0000313" key="6">
    <source>
        <dbReference type="Proteomes" id="UP001523565"/>
    </source>
</evidence>
<dbReference type="PANTHER" id="PTHR42939">
    <property type="entry name" value="ABC TRANSPORTER ATP-BINDING PROTEIN ALBC-RELATED"/>
    <property type="match status" value="1"/>
</dbReference>
<dbReference type="CDD" id="cd03230">
    <property type="entry name" value="ABC_DR_subfamily_A"/>
    <property type="match status" value="1"/>
</dbReference>